<dbReference type="Gene3D" id="1.10.10.2910">
    <property type="match status" value="1"/>
</dbReference>
<dbReference type="PANTHER" id="PTHR43236:SF1">
    <property type="entry name" value="BLL7220 PROTEIN"/>
    <property type="match status" value="1"/>
</dbReference>
<dbReference type="Pfam" id="PF06114">
    <property type="entry name" value="Peptidase_M78"/>
    <property type="match status" value="1"/>
</dbReference>
<evidence type="ECO:0000313" key="3">
    <source>
        <dbReference type="Proteomes" id="UP000549616"/>
    </source>
</evidence>
<evidence type="ECO:0000259" key="1">
    <source>
        <dbReference type="Pfam" id="PF06114"/>
    </source>
</evidence>
<protein>
    <submittedName>
        <fullName evidence="2">Zn-dependent peptidase ImmA (M78 family)</fullName>
    </submittedName>
</protein>
<sequence>MNPEDEGRAAAERFREEHKLGVQPLGDLITIIEECTGHDVAVLDAGPDEHGLTVHDPLRGSVIIGVARTPNPMRQRSTLGHELGHVVFADWTGTHPRDWSEPTPQEERARAFARHLLVPDQGLREFMAARPGPGLADLSAIVQRFVVSPAVAAVALHRNGYVDRGLRNQWMALSTPQLATRYGWSDHYRILQADSQRRRAPQRLLARAISGFQAGVVSAQTIATLRGAPLAEVEQELRDAGITAAPLSVTFADPDDLPTVAVDLGELDEGPPDGSGTARE</sequence>
<feature type="domain" description="IrrE N-terminal-like" evidence="1">
    <location>
        <begin position="57"/>
        <end position="156"/>
    </location>
</feature>
<dbReference type="InterPro" id="IPR052345">
    <property type="entry name" value="Rad_response_metalloprotease"/>
</dbReference>
<dbReference type="EMBL" id="JACCFK010000001">
    <property type="protein sequence ID" value="NYI90781.1"/>
    <property type="molecule type" value="Genomic_DNA"/>
</dbReference>
<gene>
    <name evidence="2" type="ORF">HNR02_004104</name>
</gene>
<accession>A0A853B7V4</accession>
<comment type="caution">
    <text evidence="2">The sequence shown here is derived from an EMBL/GenBank/DDBJ whole genome shotgun (WGS) entry which is preliminary data.</text>
</comment>
<dbReference type="Proteomes" id="UP000549616">
    <property type="component" value="Unassembled WGS sequence"/>
</dbReference>
<name>A0A853B7V4_9PSEU</name>
<reference evidence="2 3" key="1">
    <citation type="submission" date="2020-07" db="EMBL/GenBank/DDBJ databases">
        <title>Sequencing the genomes of 1000 actinobacteria strains.</title>
        <authorList>
            <person name="Klenk H.-P."/>
        </authorList>
    </citation>
    <scope>NUCLEOTIDE SEQUENCE [LARGE SCALE GENOMIC DNA]</scope>
    <source>
        <strain evidence="2 3">DSM 104006</strain>
    </source>
</reference>
<dbReference type="AlphaFoldDB" id="A0A853B7V4"/>
<keyword evidence="3" id="KW-1185">Reference proteome</keyword>
<evidence type="ECO:0000313" key="2">
    <source>
        <dbReference type="EMBL" id="NYI90781.1"/>
    </source>
</evidence>
<organism evidence="2 3">
    <name type="scientific">Amycolatopsis endophytica</name>
    <dbReference type="NCBI Taxonomy" id="860233"/>
    <lineage>
        <taxon>Bacteria</taxon>
        <taxon>Bacillati</taxon>
        <taxon>Actinomycetota</taxon>
        <taxon>Actinomycetes</taxon>
        <taxon>Pseudonocardiales</taxon>
        <taxon>Pseudonocardiaceae</taxon>
        <taxon>Amycolatopsis</taxon>
    </lineage>
</organism>
<proteinExistence type="predicted"/>
<dbReference type="PANTHER" id="PTHR43236">
    <property type="entry name" value="ANTITOXIN HIGA1"/>
    <property type="match status" value="1"/>
</dbReference>
<dbReference type="RefSeq" id="WP_179774755.1">
    <property type="nucleotide sequence ID" value="NZ_JACCFK010000001.1"/>
</dbReference>
<dbReference type="InterPro" id="IPR010359">
    <property type="entry name" value="IrrE_HExxH"/>
</dbReference>